<organism evidence="1 2">
    <name type="scientific">Senna tora</name>
    <dbReference type="NCBI Taxonomy" id="362788"/>
    <lineage>
        <taxon>Eukaryota</taxon>
        <taxon>Viridiplantae</taxon>
        <taxon>Streptophyta</taxon>
        <taxon>Embryophyta</taxon>
        <taxon>Tracheophyta</taxon>
        <taxon>Spermatophyta</taxon>
        <taxon>Magnoliopsida</taxon>
        <taxon>eudicotyledons</taxon>
        <taxon>Gunneridae</taxon>
        <taxon>Pentapetalae</taxon>
        <taxon>rosids</taxon>
        <taxon>fabids</taxon>
        <taxon>Fabales</taxon>
        <taxon>Fabaceae</taxon>
        <taxon>Caesalpinioideae</taxon>
        <taxon>Cassia clade</taxon>
        <taxon>Senna</taxon>
    </lineage>
</organism>
<evidence type="ECO:0000313" key="2">
    <source>
        <dbReference type="Proteomes" id="UP000634136"/>
    </source>
</evidence>
<proteinExistence type="predicted"/>
<keyword evidence="2" id="KW-1185">Reference proteome</keyword>
<gene>
    <name evidence="1" type="ORF">G2W53_041805</name>
</gene>
<protein>
    <submittedName>
        <fullName evidence="1">Uncharacterized protein</fullName>
    </submittedName>
</protein>
<dbReference type="Proteomes" id="UP000634136">
    <property type="component" value="Unassembled WGS sequence"/>
</dbReference>
<dbReference type="EMBL" id="JAAIUW010000013">
    <property type="protein sequence ID" value="KAF7802694.1"/>
    <property type="molecule type" value="Genomic_DNA"/>
</dbReference>
<sequence>MTKLITQWWAPRPVKIRFWRIVHRRRQRLVTGSISMTRRSKK</sequence>
<name>A0A834SSN9_9FABA</name>
<dbReference type="AlphaFoldDB" id="A0A834SSN9"/>
<evidence type="ECO:0000313" key="1">
    <source>
        <dbReference type="EMBL" id="KAF7802694.1"/>
    </source>
</evidence>
<reference evidence="1" key="1">
    <citation type="submission" date="2020-09" db="EMBL/GenBank/DDBJ databases">
        <title>Genome-Enabled Discovery of Anthraquinone Biosynthesis in Senna tora.</title>
        <authorList>
            <person name="Kang S.-H."/>
            <person name="Pandey R.P."/>
            <person name="Lee C.-M."/>
            <person name="Sim J.-S."/>
            <person name="Jeong J.-T."/>
            <person name="Choi B.-S."/>
            <person name="Jung M."/>
            <person name="Ginzburg D."/>
            <person name="Zhao K."/>
            <person name="Won S.Y."/>
            <person name="Oh T.-J."/>
            <person name="Yu Y."/>
            <person name="Kim N.-H."/>
            <person name="Lee O.R."/>
            <person name="Lee T.-H."/>
            <person name="Bashyal P."/>
            <person name="Kim T.-S."/>
            <person name="Lee W.-H."/>
            <person name="Kawkins C."/>
            <person name="Kim C.-K."/>
            <person name="Kim J.S."/>
            <person name="Ahn B.O."/>
            <person name="Rhee S.Y."/>
            <person name="Sohng J.K."/>
        </authorList>
    </citation>
    <scope>NUCLEOTIDE SEQUENCE</scope>
    <source>
        <tissue evidence="1">Leaf</tissue>
    </source>
</reference>
<accession>A0A834SSN9</accession>
<comment type="caution">
    <text evidence="1">The sequence shown here is derived from an EMBL/GenBank/DDBJ whole genome shotgun (WGS) entry which is preliminary data.</text>
</comment>